<protein>
    <submittedName>
        <fullName evidence="4">Histone acetyltransferase HPA2</fullName>
    </submittedName>
</protein>
<evidence type="ECO:0000256" key="1">
    <source>
        <dbReference type="ARBA" id="ARBA00022679"/>
    </source>
</evidence>
<keyword evidence="2" id="KW-0012">Acyltransferase</keyword>
<dbReference type="Gene3D" id="3.40.630.30">
    <property type="match status" value="1"/>
</dbReference>
<dbReference type="Proteomes" id="UP000028725">
    <property type="component" value="Unassembled WGS sequence"/>
</dbReference>
<dbReference type="AlphaFoldDB" id="A0A085WWP2"/>
<dbReference type="OrthoDB" id="7567369at2"/>
<dbReference type="Pfam" id="PF00583">
    <property type="entry name" value="Acetyltransf_1"/>
    <property type="match status" value="1"/>
</dbReference>
<dbReference type="RefSeq" id="WP_044181054.1">
    <property type="nucleotide sequence ID" value="NZ_JMCB01000001.1"/>
</dbReference>
<proteinExistence type="predicted"/>
<dbReference type="InterPro" id="IPR000182">
    <property type="entry name" value="GNAT_dom"/>
</dbReference>
<keyword evidence="1 4" id="KW-0808">Transferase</keyword>
<evidence type="ECO:0000313" key="5">
    <source>
        <dbReference type="Proteomes" id="UP000028725"/>
    </source>
</evidence>
<gene>
    <name evidence="4" type="ORF">DB31_0366</name>
</gene>
<dbReference type="InterPro" id="IPR016181">
    <property type="entry name" value="Acyl_CoA_acyltransferase"/>
</dbReference>
<comment type="caution">
    <text evidence="4">The sequence shown here is derived from an EMBL/GenBank/DDBJ whole genome shotgun (WGS) entry which is preliminary data.</text>
</comment>
<dbReference type="PROSITE" id="PS51186">
    <property type="entry name" value="GNAT"/>
    <property type="match status" value="1"/>
</dbReference>
<keyword evidence="5" id="KW-1185">Reference proteome</keyword>
<evidence type="ECO:0000256" key="2">
    <source>
        <dbReference type="ARBA" id="ARBA00023315"/>
    </source>
</evidence>
<name>A0A085WWP2_9BACT</name>
<sequence>MAITVRPAKPADAEALGRMGGALVRQHHAFDPERFMLPDDVESGYRWWLGKELRAKEAVVLVAERDGELIGYVYGRIEERDWATLRDRCGGFHDIWVEESARGLGAGRLLAEALVRRFAELGVPRVILMSATKNEGAHRFFAKLGWRSTMVEMTRELPGPEER</sequence>
<dbReference type="CDD" id="cd04301">
    <property type="entry name" value="NAT_SF"/>
    <property type="match status" value="1"/>
</dbReference>
<evidence type="ECO:0000313" key="4">
    <source>
        <dbReference type="EMBL" id="KFE72105.1"/>
    </source>
</evidence>
<reference evidence="4 5" key="1">
    <citation type="submission" date="2014-04" db="EMBL/GenBank/DDBJ databases">
        <title>Genome assembly of Hyalangium minutum DSM 14724.</title>
        <authorList>
            <person name="Sharma G."/>
            <person name="Subramanian S."/>
        </authorList>
    </citation>
    <scope>NUCLEOTIDE SEQUENCE [LARGE SCALE GENOMIC DNA]</scope>
    <source>
        <strain evidence="4 5">DSM 14724</strain>
    </source>
</reference>
<dbReference type="GO" id="GO:0016747">
    <property type="term" value="F:acyltransferase activity, transferring groups other than amino-acyl groups"/>
    <property type="evidence" value="ECO:0007669"/>
    <property type="project" value="InterPro"/>
</dbReference>
<dbReference type="PANTHER" id="PTHR43877">
    <property type="entry name" value="AMINOALKYLPHOSPHONATE N-ACETYLTRANSFERASE-RELATED-RELATED"/>
    <property type="match status" value="1"/>
</dbReference>
<evidence type="ECO:0000259" key="3">
    <source>
        <dbReference type="PROSITE" id="PS51186"/>
    </source>
</evidence>
<feature type="domain" description="N-acetyltransferase" evidence="3">
    <location>
        <begin position="3"/>
        <end position="163"/>
    </location>
</feature>
<organism evidence="4 5">
    <name type="scientific">Hyalangium minutum</name>
    <dbReference type="NCBI Taxonomy" id="394096"/>
    <lineage>
        <taxon>Bacteria</taxon>
        <taxon>Pseudomonadati</taxon>
        <taxon>Myxococcota</taxon>
        <taxon>Myxococcia</taxon>
        <taxon>Myxococcales</taxon>
        <taxon>Cystobacterineae</taxon>
        <taxon>Archangiaceae</taxon>
        <taxon>Hyalangium</taxon>
    </lineage>
</organism>
<dbReference type="STRING" id="394096.DB31_0366"/>
<dbReference type="InterPro" id="IPR050832">
    <property type="entry name" value="Bact_Acetyltransf"/>
</dbReference>
<dbReference type="SUPFAM" id="SSF55729">
    <property type="entry name" value="Acyl-CoA N-acyltransferases (Nat)"/>
    <property type="match status" value="1"/>
</dbReference>
<dbReference type="EMBL" id="JMCB01000001">
    <property type="protein sequence ID" value="KFE72105.1"/>
    <property type="molecule type" value="Genomic_DNA"/>
</dbReference>
<accession>A0A085WWP2</accession>